<evidence type="ECO:0000256" key="3">
    <source>
        <dbReference type="ARBA" id="ARBA00022603"/>
    </source>
</evidence>
<evidence type="ECO:0000256" key="6">
    <source>
        <dbReference type="ARBA" id="ARBA00047942"/>
    </source>
</evidence>
<dbReference type="SUPFAM" id="SSF53335">
    <property type="entry name" value="S-adenosyl-L-methionine-dependent methyltransferases"/>
    <property type="match status" value="1"/>
</dbReference>
<dbReference type="GO" id="GO:0009007">
    <property type="term" value="F:site-specific DNA-methyltransferase (adenine-specific) activity"/>
    <property type="evidence" value="ECO:0007669"/>
    <property type="project" value="UniProtKB-EC"/>
</dbReference>
<protein>
    <recommendedName>
        <fullName evidence="2">site-specific DNA-methyltransferase (adenine-specific)</fullName>
        <ecNumber evidence="2">2.1.1.72</ecNumber>
    </recommendedName>
</protein>
<keyword evidence="8" id="KW-1185">Reference proteome</keyword>
<dbReference type="GO" id="GO:0009307">
    <property type="term" value="P:DNA restriction-modification system"/>
    <property type="evidence" value="ECO:0007669"/>
    <property type="project" value="InterPro"/>
</dbReference>
<evidence type="ECO:0000256" key="4">
    <source>
        <dbReference type="ARBA" id="ARBA00022679"/>
    </source>
</evidence>
<accession>M4R1L7</accession>
<keyword evidence="5" id="KW-0949">S-adenosyl-L-methionine</keyword>
<dbReference type="InterPro" id="IPR012327">
    <property type="entry name" value="MeTrfase_D12"/>
</dbReference>
<dbReference type="PANTHER" id="PTHR30481:SF2">
    <property type="entry name" value="SITE-SPECIFIC DNA-METHYLTRANSFERASE (ADENINE-SPECIFIC)"/>
    <property type="match status" value="1"/>
</dbReference>
<sequence length="296" mass="34713">MASVKALKTPIRYPGGKSKAIKTLSQWYPQIISEYREPFIGGGSIAIDVTKANPDIPVWINDLYVPLYNFWVQLRDRGQDLSEGVREQKEKMLERGTQDEKDKFAKDLFNKYANELDTYDDFRKAVAFFIMNKCSYSGLTENSTFSRTAANSNFSLVGADKLSQFSELIKKWKITNIDYSEVMNAPGEDVFVFLDPPYDIKDFLYGKDREMHKFFDHDKFAEDVYKCPHKFMITYNVNDRLLELYKDYHLEYWKLRYSMVHRGDKNTQDNVKTELLVTNYPTKKETVNVLDLLLYD</sequence>
<dbReference type="OrthoDB" id="8399at10239"/>
<dbReference type="GO" id="GO:0006298">
    <property type="term" value="P:mismatch repair"/>
    <property type="evidence" value="ECO:0007669"/>
    <property type="project" value="TreeGrafter"/>
</dbReference>
<dbReference type="Gene3D" id="3.40.50.150">
    <property type="entry name" value="Vaccinia Virus protein VP39"/>
    <property type="match status" value="1"/>
</dbReference>
<keyword evidence="4" id="KW-0808">Transferase</keyword>
<dbReference type="KEGG" id="vg:15011022"/>
<dbReference type="REBASE" id="62065">
    <property type="entry name" value="M.SphSKS1ORF111P"/>
</dbReference>
<evidence type="ECO:0000256" key="2">
    <source>
        <dbReference type="ARBA" id="ARBA00011900"/>
    </source>
</evidence>
<reference evidence="7 8" key="1">
    <citation type="submission" date="2010-10" db="EMBL/GenBank/DDBJ databases">
        <title>The Genome Sequence of Synechococcus phage S-SKS1.</title>
        <authorList>
            <consortium name="The Broad Institute Genome Sequencing Platform"/>
            <person name="Henn M.R."/>
            <person name="Clokie M."/>
            <person name="Levin J."/>
            <person name="Malboeuf C."/>
            <person name="Casali M."/>
            <person name="Russ C."/>
            <person name="Lennon N."/>
            <person name="Chapman S.B."/>
            <person name="Erlich R."/>
            <person name="Young S.K."/>
            <person name="Yandava C."/>
            <person name="Zeng Q."/>
            <person name="Alvarado L."/>
            <person name="Anderson S."/>
            <person name="Berlin A."/>
            <person name="Chen Z."/>
            <person name="Freedman E."/>
            <person name="Gellesch M."/>
            <person name="Goldberg J."/>
            <person name="Green L."/>
            <person name="Griggs A."/>
            <person name="Gujja S."/>
            <person name="Heilman E.R."/>
            <person name="Heiman D."/>
            <person name="Hollinger A."/>
            <person name="Howarth C."/>
            <person name="Larson L."/>
            <person name="Mehta T."/>
            <person name="Pearson M."/>
            <person name="Roberts A."/>
            <person name="Ryan E."/>
            <person name="Saif S."/>
            <person name="Shea T."/>
            <person name="Shenoy N."/>
            <person name="Sisk P."/>
            <person name="Stolte C."/>
            <person name="Sykes S."/>
            <person name="White J."/>
            <person name="Haas B."/>
            <person name="Nusbaum C."/>
            <person name="Birren B."/>
        </authorList>
    </citation>
    <scope>NUCLEOTIDE SEQUENCE [LARGE SCALE GENOMIC DNA]</scope>
</reference>
<dbReference type="GO" id="GO:0032259">
    <property type="term" value="P:methylation"/>
    <property type="evidence" value="ECO:0007669"/>
    <property type="project" value="UniProtKB-KW"/>
</dbReference>
<evidence type="ECO:0000313" key="7">
    <source>
        <dbReference type="EMBL" id="AGH31622.1"/>
    </source>
</evidence>
<dbReference type="PANTHER" id="PTHR30481">
    <property type="entry name" value="DNA ADENINE METHYLASE"/>
    <property type="match status" value="1"/>
</dbReference>
<keyword evidence="3" id="KW-0489">Methyltransferase</keyword>
<dbReference type="EMBL" id="HQ633071">
    <property type="protein sequence ID" value="AGH31622.1"/>
    <property type="molecule type" value="Genomic_DNA"/>
</dbReference>
<comment type="similarity">
    <text evidence="1">Belongs to the N(4)/N(6)-methyltransferase family.</text>
</comment>
<dbReference type="EC" id="2.1.1.72" evidence="2"/>
<organism evidence="7 8">
    <name type="scientific">Synechococcus phage S-SKS1</name>
    <dbReference type="NCBI Taxonomy" id="754042"/>
    <lineage>
        <taxon>Viruses</taxon>
        <taxon>Duplodnaviria</taxon>
        <taxon>Heunggongvirae</taxon>
        <taxon>Uroviricota</taxon>
        <taxon>Caudoviricetes</taxon>
        <taxon>Llyrvirus</taxon>
        <taxon>Llyrvirus SSKS1</taxon>
    </lineage>
</organism>
<evidence type="ECO:0000256" key="5">
    <source>
        <dbReference type="ARBA" id="ARBA00022691"/>
    </source>
</evidence>
<dbReference type="Gene3D" id="1.10.1020.10">
    <property type="entry name" value="Adenine-specific Methyltransferase, Domain 2"/>
    <property type="match status" value="1"/>
</dbReference>
<comment type="catalytic activity">
    <reaction evidence="6">
        <text>a 2'-deoxyadenosine in DNA + S-adenosyl-L-methionine = an N(6)-methyl-2'-deoxyadenosine in DNA + S-adenosyl-L-homocysteine + H(+)</text>
        <dbReference type="Rhea" id="RHEA:15197"/>
        <dbReference type="Rhea" id="RHEA-COMP:12418"/>
        <dbReference type="Rhea" id="RHEA-COMP:12419"/>
        <dbReference type="ChEBI" id="CHEBI:15378"/>
        <dbReference type="ChEBI" id="CHEBI:57856"/>
        <dbReference type="ChEBI" id="CHEBI:59789"/>
        <dbReference type="ChEBI" id="CHEBI:90615"/>
        <dbReference type="ChEBI" id="CHEBI:90616"/>
        <dbReference type="EC" id="2.1.1.72"/>
    </reaction>
</comment>
<proteinExistence type="inferred from homology"/>
<dbReference type="RefSeq" id="YP_007674474.1">
    <property type="nucleotide sequence ID" value="NC_020851.1"/>
</dbReference>
<dbReference type="Proteomes" id="UP000201252">
    <property type="component" value="Segment"/>
</dbReference>
<dbReference type="GeneID" id="15011022"/>
<dbReference type="GO" id="GO:1904047">
    <property type="term" value="F:S-adenosyl-L-methionine binding"/>
    <property type="evidence" value="ECO:0007669"/>
    <property type="project" value="TreeGrafter"/>
</dbReference>
<evidence type="ECO:0000256" key="1">
    <source>
        <dbReference type="ARBA" id="ARBA00006594"/>
    </source>
</evidence>
<dbReference type="Pfam" id="PF02086">
    <property type="entry name" value="MethyltransfD12"/>
    <property type="match status" value="1"/>
</dbReference>
<dbReference type="GO" id="GO:0043565">
    <property type="term" value="F:sequence-specific DNA binding"/>
    <property type="evidence" value="ECO:0007669"/>
    <property type="project" value="TreeGrafter"/>
</dbReference>
<dbReference type="PRINTS" id="PR00505">
    <property type="entry name" value="D12N6MTFRASE"/>
</dbReference>
<evidence type="ECO:0000313" key="8">
    <source>
        <dbReference type="Proteomes" id="UP000201252"/>
    </source>
</evidence>
<gene>
    <name evidence="7" type="ORF">SWZG_00111</name>
</gene>
<name>M4R1L7_9CAUD</name>
<dbReference type="InterPro" id="IPR023095">
    <property type="entry name" value="Ade_MeTrfase_dom_2"/>
</dbReference>
<dbReference type="InterPro" id="IPR029063">
    <property type="entry name" value="SAM-dependent_MTases_sf"/>
</dbReference>